<evidence type="ECO:0000313" key="1">
    <source>
        <dbReference type="EMBL" id="EHC49440.1"/>
    </source>
</evidence>
<organism evidence="1 2">
    <name type="scientific">Salmonella enterica subsp. enterica serovar Inverness str. R8-3668</name>
    <dbReference type="NCBI Taxonomy" id="913075"/>
    <lineage>
        <taxon>Bacteria</taxon>
        <taxon>Pseudomonadati</taxon>
        <taxon>Pseudomonadota</taxon>
        <taxon>Gammaproteobacteria</taxon>
        <taxon>Enterobacterales</taxon>
        <taxon>Enterobacteriaceae</taxon>
        <taxon>Salmonella</taxon>
    </lineage>
</organism>
<gene>
    <name evidence="1" type="ORF">LTSEINV_5679</name>
</gene>
<name>G5NKL3_SALET</name>
<reference evidence="1 2" key="1">
    <citation type="journal article" date="2011" name="BMC Genomics">
        <title>Genome sequencing reveals diversification of virulence factor content and possible host adaptation in distinct subpopulations of Salmonella enterica.</title>
        <authorList>
            <person name="den Bakker H.C."/>
            <person name="Moreno Switt A.I."/>
            <person name="Govoni G."/>
            <person name="Cummings C.A."/>
            <person name="Ranieri M.L."/>
            <person name="Degoricija L."/>
            <person name="Hoelzer K."/>
            <person name="Rodriguez-Rivera L.D."/>
            <person name="Brown S."/>
            <person name="Bolchacova E."/>
            <person name="Furtado M.R."/>
            <person name="Wiedmann M."/>
        </authorList>
    </citation>
    <scope>NUCLEOTIDE SEQUENCE [LARGE SCALE GENOMIC DNA]</scope>
    <source>
        <strain evidence="1 2">R8-3668</strain>
    </source>
</reference>
<sequence length="38" mass="3677">MFTPSDGVSGGYGVPASRHDGRQAGCAAISVAATIAVV</sequence>
<protein>
    <submittedName>
        <fullName evidence="1">Uncharacterized protein</fullName>
    </submittedName>
</protein>
<evidence type="ECO:0000313" key="2">
    <source>
        <dbReference type="Proteomes" id="UP000003532"/>
    </source>
</evidence>
<proteinExistence type="predicted"/>
<dbReference type="Proteomes" id="UP000003532">
    <property type="component" value="Unassembled WGS sequence"/>
</dbReference>
<dbReference type="BioCyc" id="SENT913075:G120P-3011-MONOMER"/>
<accession>G5NKL3</accession>
<dbReference type="EMBL" id="AFCO01001851">
    <property type="protein sequence ID" value="EHC49440.1"/>
    <property type="molecule type" value="Genomic_DNA"/>
</dbReference>
<comment type="caution">
    <text evidence="1">The sequence shown here is derived from an EMBL/GenBank/DDBJ whole genome shotgun (WGS) entry which is preliminary data.</text>
</comment>
<dbReference type="AlphaFoldDB" id="G5NKL3"/>